<sequence>MHWRLDVVMNEDDCKTRRGNAAELFSRIRYIAINILAKDKVFKVGVSRKMREAAMDRDYLASVFAESRVS</sequence>
<protein>
    <submittedName>
        <fullName evidence="1">H repeat-associated protein, partial</fullName>
    </submittedName>
</protein>
<evidence type="ECO:0000313" key="1">
    <source>
        <dbReference type="EMBL" id="BBM62523.1"/>
    </source>
</evidence>
<organism evidence="1">
    <name type="scientific">Escherichia albertii</name>
    <dbReference type="NCBI Taxonomy" id="208962"/>
    <lineage>
        <taxon>Bacteria</taxon>
        <taxon>Pseudomonadati</taxon>
        <taxon>Pseudomonadota</taxon>
        <taxon>Gammaproteobacteria</taxon>
        <taxon>Enterobacterales</taxon>
        <taxon>Enterobacteriaceae</taxon>
        <taxon>Escherichia</taxon>
    </lineage>
</organism>
<dbReference type="AlphaFoldDB" id="A0A5A4U959"/>
<accession>A0A5A4U959</accession>
<dbReference type="PANTHER" id="PTHR30298">
    <property type="entry name" value="H REPEAT-ASSOCIATED PREDICTED TRANSPOSASE"/>
    <property type="match status" value="1"/>
</dbReference>
<name>A0A5A4U959_ESCAL</name>
<dbReference type="InterPro" id="IPR051698">
    <property type="entry name" value="Transposase_11-like"/>
</dbReference>
<dbReference type="PANTHER" id="PTHR30298:SF0">
    <property type="entry name" value="PROTEIN YBFL-RELATED"/>
    <property type="match status" value="1"/>
</dbReference>
<dbReference type="EMBL" id="LC494321">
    <property type="protein sequence ID" value="BBM62523.1"/>
    <property type="molecule type" value="Genomic_DNA"/>
</dbReference>
<reference evidence="1" key="1">
    <citation type="submission" date="2019-07" db="EMBL/GenBank/DDBJ databases">
        <title>Overview of O-antigen diversity of Escherichia albertii, an emerging enteropathogen; genetic structure, serology, and development of O-genotyping method.</title>
        <authorList>
            <person name="Ooka T."/>
            <person name="Seto K."/>
            <person name="Ogura Y."/>
            <person name="Iguchi A."/>
            <person name="Imura N."/>
            <person name="Honda M."/>
            <person name="Etoh Y."/>
            <person name="Ikeda T."/>
            <person name="Sugitani W."/>
            <person name="Konno T."/>
            <person name="Kawano K."/>
            <person name="Kudo Y."/>
            <person name="Murakami K."/>
            <person name="Hayashi T."/>
            <person name="Nishi J."/>
        </authorList>
    </citation>
    <scope>NUCLEOTIDE SEQUENCE</scope>
    <source>
        <strain evidence="1">NIAH_Bird 25</strain>
    </source>
</reference>
<proteinExistence type="predicted"/>